<dbReference type="PRINTS" id="PR01386">
    <property type="entry name" value="CCMCBIOGNSIS"/>
</dbReference>
<keyword evidence="9" id="KW-0813">Transport</keyword>
<feature type="transmembrane region" description="Helical" evidence="9">
    <location>
        <begin position="211"/>
        <end position="234"/>
    </location>
</feature>
<dbReference type="GO" id="GO:0015232">
    <property type="term" value="F:heme transmembrane transporter activity"/>
    <property type="evidence" value="ECO:0007669"/>
    <property type="project" value="InterPro"/>
</dbReference>
<keyword evidence="9" id="KW-1003">Cell membrane</keyword>
<sequence length="260" mass="29016">MTETRLAPTKIGARLNALANPTRFLELVARVLPWMAILTALLFAAGLTLSFTTEGDYQQGDTVRIMYIHVPAAWLAMMCYSVMAISAIGTLVWRHPLADVSHRAAAPLGAAFTFIALVTGSLWGRPMWGTWWAWGDARLTSVFILFLMYLGLIALNRAMDDPSKSARISAVLILVGFVNIPIIKFSVEWWNTLHQPASIMKLGGPSVDPEFLRPLLIMAIAFTLLFFTLHLMAMRNEIWRRRIMAQRRLAARIASQDSAS</sequence>
<dbReference type="OrthoDB" id="9778550at2"/>
<keyword evidence="5 9" id="KW-0812">Transmembrane</keyword>
<dbReference type="Proteomes" id="UP000544107">
    <property type="component" value="Unassembled WGS sequence"/>
</dbReference>
<keyword evidence="8 9" id="KW-0472">Membrane</keyword>
<dbReference type="GO" id="GO:0017004">
    <property type="term" value="P:cytochrome complex assembly"/>
    <property type="evidence" value="ECO:0007669"/>
    <property type="project" value="UniProtKB-KW"/>
</dbReference>
<evidence type="ECO:0000313" key="11">
    <source>
        <dbReference type="EMBL" id="MBB4009155.1"/>
    </source>
</evidence>
<evidence type="ECO:0000256" key="5">
    <source>
        <dbReference type="ARBA" id="ARBA00022692"/>
    </source>
</evidence>
<evidence type="ECO:0000256" key="7">
    <source>
        <dbReference type="ARBA" id="ARBA00022989"/>
    </source>
</evidence>
<evidence type="ECO:0000256" key="2">
    <source>
        <dbReference type="ARBA" id="ARBA00004141"/>
    </source>
</evidence>
<keyword evidence="9" id="KW-0997">Cell inner membrane</keyword>
<reference evidence="11 14" key="2">
    <citation type="submission" date="2020-08" db="EMBL/GenBank/DDBJ databases">
        <title>Genomic Encyclopedia of Type Strains, Phase IV (KMG-IV): sequencing the most valuable type-strain genomes for metagenomic binning, comparative biology and taxonomic classification.</title>
        <authorList>
            <person name="Goeker M."/>
        </authorList>
    </citation>
    <scope>NUCLEOTIDE SEQUENCE [LARGE SCALE GENOMIC DNA]</scope>
    <source>
        <strain evidence="11 14">DSM 100021</strain>
    </source>
</reference>
<feature type="transmembrane region" description="Helical" evidence="9">
    <location>
        <begin position="105"/>
        <end position="125"/>
    </location>
</feature>
<feature type="domain" description="Cytochrome c assembly protein" evidence="10">
    <location>
        <begin position="27"/>
        <end position="194"/>
    </location>
</feature>
<dbReference type="NCBIfam" id="TIGR01191">
    <property type="entry name" value="ccmC"/>
    <property type="match status" value="1"/>
</dbReference>
<name>A0A1Q9A2H9_9HYPH</name>
<feature type="transmembrane region" description="Helical" evidence="9">
    <location>
        <begin position="168"/>
        <end position="191"/>
    </location>
</feature>
<comment type="similarity">
    <text evidence="3 9">Belongs to the CcmC/CycZ/HelC family.</text>
</comment>
<dbReference type="AlphaFoldDB" id="A0A1Q9A2H9"/>
<evidence type="ECO:0000256" key="8">
    <source>
        <dbReference type="ARBA" id="ARBA00023136"/>
    </source>
</evidence>
<reference evidence="12 13" key="1">
    <citation type="submission" date="2016-09" db="EMBL/GenBank/DDBJ databases">
        <title>Rhizobium oryziradicis sp. nov., isolated from the root of rice.</title>
        <authorList>
            <person name="Zhao J."/>
            <person name="Zhang X."/>
        </authorList>
    </citation>
    <scope>NUCLEOTIDE SEQUENCE [LARGE SCALE GENOMIC DNA]</scope>
    <source>
        <strain evidence="12 13">14971</strain>
    </source>
</reference>
<keyword evidence="6 9" id="KW-0201">Cytochrome c-type biogenesis</keyword>
<keyword evidence="7 9" id="KW-1133">Transmembrane helix</keyword>
<evidence type="ECO:0000313" key="12">
    <source>
        <dbReference type="EMBL" id="OLP48771.1"/>
    </source>
</evidence>
<proteinExistence type="inferred from homology"/>
<evidence type="ECO:0000256" key="6">
    <source>
        <dbReference type="ARBA" id="ARBA00022748"/>
    </source>
</evidence>
<evidence type="ECO:0000313" key="14">
    <source>
        <dbReference type="Proteomes" id="UP000544107"/>
    </source>
</evidence>
<dbReference type="GO" id="GO:0005886">
    <property type="term" value="C:plasma membrane"/>
    <property type="evidence" value="ECO:0007669"/>
    <property type="project" value="UniProtKB-SubCell"/>
</dbReference>
<protein>
    <recommendedName>
        <fullName evidence="4 9">Heme exporter protein C</fullName>
    </recommendedName>
    <alternativeName>
        <fullName evidence="9">Cytochrome c-type biogenesis protein</fullName>
    </alternativeName>
</protein>
<dbReference type="EMBL" id="JACIED010000004">
    <property type="protein sequence ID" value="MBB4009155.1"/>
    <property type="molecule type" value="Genomic_DNA"/>
</dbReference>
<organism evidence="12 13">
    <name type="scientific">Allorhizobium taibaishanense</name>
    <dbReference type="NCBI Taxonomy" id="887144"/>
    <lineage>
        <taxon>Bacteria</taxon>
        <taxon>Pseudomonadati</taxon>
        <taxon>Pseudomonadota</taxon>
        <taxon>Alphaproteobacteria</taxon>
        <taxon>Hyphomicrobiales</taxon>
        <taxon>Rhizobiaceae</taxon>
        <taxon>Rhizobium/Agrobacterium group</taxon>
        <taxon>Allorhizobium</taxon>
    </lineage>
</organism>
<evidence type="ECO:0000313" key="13">
    <source>
        <dbReference type="Proteomes" id="UP000185598"/>
    </source>
</evidence>
<evidence type="ECO:0000256" key="1">
    <source>
        <dbReference type="ARBA" id="ARBA00002442"/>
    </source>
</evidence>
<dbReference type="GO" id="GO:0020037">
    <property type="term" value="F:heme binding"/>
    <property type="evidence" value="ECO:0007669"/>
    <property type="project" value="InterPro"/>
</dbReference>
<dbReference type="Pfam" id="PF01578">
    <property type="entry name" value="Cytochrom_C_asm"/>
    <property type="match status" value="1"/>
</dbReference>
<dbReference type="InterPro" id="IPR045062">
    <property type="entry name" value="Cyt_c_biogenesis_CcsA/CcmC"/>
</dbReference>
<dbReference type="STRING" id="887144.BJF91_00975"/>
<keyword evidence="13" id="KW-1185">Reference proteome</keyword>
<evidence type="ECO:0000259" key="10">
    <source>
        <dbReference type="Pfam" id="PF01578"/>
    </source>
</evidence>
<dbReference type="EMBL" id="MKIN01000023">
    <property type="protein sequence ID" value="OLP48771.1"/>
    <property type="molecule type" value="Genomic_DNA"/>
</dbReference>
<comment type="function">
    <text evidence="1 9">Required for the export of heme to the periplasm for the biogenesis of c-type cytochromes.</text>
</comment>
<comment type="caution">
    <text evidence="12">The sequence shown here is derived from an EMBL/GenBank/DDBJ whole genome shotgun (WGS) entry which is preliminary data.</text>
</comment>
<comment type="subcellular location">
    <subcellularLocation>
        <location evidence="9">Cell inner membrane</location>
    </subcellularLocation>
    <subcellularLocation>
        <location evidence="2">Membrane</location>
        <topology evidence="2">Multi-pass membrane protein</topology>
    </subcellularLocation>
</comment>
<feature type="transmembrane region" description="Helical" evidence="9">
    <location>
        <begin position="72"/>
        <end position="93"/>
    </location>
</feature>
<dbReference type="InterPro" id="IPR002541">
    <property type="entry name" value="Cyt_c_assembly"/>
</dbReference>
<dbReference type="Proteomes" id="UP000185598">
    <property type="component" value="Unassembled WGS sequence"/>
</dbReference>
<dbReference type="PANTHER" id="PTHR30071:SF1">
    <property type="entry name" value="CYTOCHROME B_B6 PROTEIN-RELATED"/>
    <property type="match status" value="1"/>
</dbReference>
<gene>
    <name evidence="9" type="primary">ccmC</name>
    <name evidence="12" type="ORF">BJF91_00975</name>
    <name evidence="11" type="ORF">GGQ71_003437</name>
</gene>
<dbReference type="RefSeq" id="WP_075615871.1">
    <property type="nucleotide sequence ID" value="NZ_JACIED010000004.1"/>
</dbReference>
<dbReference type="InterPro" id="IPR003557">
    <property type="entry name" value="Cyt_c_biogenesis_CcmC"/>
</dbReference>
<accession>A0A1Q9A2H9</accession>
<feature type="transmembrane region" description="Helical" evidence="9">
    <location>
        <begin position="31"/>
        <end position="52"/>
    </location>
</feature>
<evidence type="ECO:0000256" key="3">
    <source>
        <dbReference type="ARBA" id="ARBA00005840"/>
    </source>
</evidence>
<feature type="transmembrane region" description="Helical" evidence="9">
    <location>
        <begin position="137"/>
        <end position="156"/>
    </location>
</feature>
<evidence type="ECO:0000256" key="4">
    <source>
        <dbReference type="ARBA" id="ARBA00016463"/>
    </source>
</evidence>
<evidence type="ECO:0000256" key="9">
    <source>
        <dbReference type="RuleBase" id="RU364092"/>
    </source>
</evidence>
<dbReference type="PANTHER" id="PTHR30071">
    <property type="entry name" value="HEME EXPORTER PROTEIN C"/>
    <property type="match status" value="1"/>
</dbReference>